<keyword evidence="4" id="KW-1185">Reference proteome</keyword>
<dbReference type="AlphaFoldDB" id="A0AAE9JQQ8"/>
<dbReference type="EMBL" id="CP090896">
    <property type="protein sequence ID" value="ULT81531.1"/>
    <property type="molecule type" value="Genomic_DNA"/>
</dbReference>
<name>A0AAE9JQQ8_CAEBR</name>
<reference evidence="1 3" key="2">
    <citation type="submission" date="2022-05" db="EMBL/GenBank/DDBJ databases">
        <title>Chromosome-level reference genomes for two strains of Caenorhabditis briggsae: an improved platform for comparative genomics.</title>
        <authorList>
            <person name="Stevens L."/>
            <person name="Andersen E.C."/>
        </authorList>
    </citation>
    <scope>NUCLEOTIDE SEQUENCE [LARGE SCALE GENOMIC DNA]</scope>
    <source>
        <strain evidence="1">QX1410_ONT</strain>
        <tissue evidence="1">Whole-organism</tissue>
    </source>
</reference>
<organism evidence="2 4">
    <name type="scientific">Caenorhabditis briggsae</name>
    <dbReference type="NCBI Taxonomy" id="6238"/>
    <lineage>
        <taxon>Eukaryota</taxon>
        <taxon>Metazoa</taxon>
        <taxon>Ecdysozoa</taxon>
        <taxon>Nematoda</taxon>
        <taxon>Chromadorea</taxon>
        <taxon>Rhabditida</taxon>
        <taxon>Rhabditina</taxon>
        <taxon>Rhabditomorpha</taxon>
        <taxon>Rhabditoidea</taxon>
        <taxon>Rhabditidae</taxon>
        <taxon>Peloderinae</taxon>
        <taxon>Caenorhabditis</taxon>
    </lineage>
</organism>
<protein>
    <submittedName>
        <fullName evidence="2">Uncharacterized protein</fullName>
    </submittedName>
</protein>
<evidence type="ECO:0000313" key="1">
    <source>
        <dbReference type="EMBL" id="ULT81531.1"/>
    </source>
</evidence>
<dbReference type="Proteomes" id="UP000829354">
    <property type="component" value="Chromosome X"/>
</dbReference>
<sequence>MFVGSDLSPLKNAFRDVGCATRRTIKRKIAKMHCGDVFCQTCSTMSSNVPTLYASRFNSCALVTTIVRTLTRHPVNAEWLNAISDCEPTNFLKEKLSMCCSLSGSLDCGSYQFEVSTKNV</sequence>
<dbReference type="Proteomes" id="UP000827892">
    <property type="component" value="Chromosome X"/>
</dbReference>
<evidence type="ECO:0000313" key="4">
    <source>
        <dbReference type="Proteomes" id="UP000829354"/>
    </source>
</evidence>
<accession>A0AAE9JQQ8</accession>
<proteinExistence type="predicted"/>
<evidence type="ECO:0000313" key="3">
    <source>
        <dbReference type="Proteomes" id="UP000827892"/>
    </source>
</evidence>
<gene>
    <name evidence="1" type="ORF">L3Y34_011473</name>
    <name evidence="2" type="ORF">L5515_017352</name>
</gene>
<evidence type="ECO:0000313" key="2">
    <source>
        <dbReference type="EMBL" id="UMM40845.1"/>
    </source>
</evidence>
<reference evidence="2 4" key="1">
    <citation type="submission" date="2022-04" db="EMBL/GenBank/DDBJ databases">
        <title>Chromosome-level reference genomes for two strains of Caenorhabditis briggsae: an improved platform for comparative genomics.</title>
        <authorList>
            <person name="Stevens L."/>
            <person name="Andersen E."/>
        </authorList>
    </citation>
    <scope>NUCLEOTIDE SEQUENCE [LARGE SCALE GENOMIC DNA]</scope>
    <source>
        <strain evidence="2">VX34</strain>
        <tissue evidence="2">Whole-organism</tissue>
    </source>
</reference>
<dbReference type="EMBL" id="CP092625">
    <property type="protein sequence ID" value="UMM40845.1"/>
    <property type="molecule type" value="Genomic_DNA"/>
</dbReference>